<reference evidence="3 4" key="1">
    <citation type="journal article" date="2012" name="J. Bacteriol.">
        <title>Complete Genome Sequence of the BTEX-Degrading Bacterium Pseudoxanthomonas spadix BD-a59.</title>
        <authorList>
            <person name="Lee S.H."/>
            <person name="Jin H.M."/>
            <person name="Lee H.J."/>
            <person name="Kim J.M."/>
            <person name="Jeon C.O."/>
        </authorList>
    </citation>
    <scope>NUCLEOTIDE SEQUENCE [LARGE SCALE GENOMIC DNA]</scope>
    <source>
        <strain evidence="3 4">BD-a59</strain>
    </source>
</reference>
<dbReference type="AlphaFoldDB" id="G7UR43"/>
<feature type="compositionally biased region" description="Basic and acidic residues" evidence="1">
    <location>
        <begin position="27"/>
        <end position="75"/>
    </location>
</feature>
<dbReference type="HOGENOM" id="CLU_917890_0_0_6"/>
<name>G7UR43_PSEUP</name>
<keyword evidence="2" id="KW-0812">Transmembrane</keyword>
<evidence type="ECO:0000256" key="2">
    <source>
        <dbReference type="SAM" id="Phobius"/>
    </source>
</evidence>
<feature type="transmembrane region" description="Helical" evidence="2">
    <location>
        <begin position="283"/>
        <end position="301"/>
    </location>
</feature>
<evidence type="ECO:0000313" key="4">
    <source>
        <dbReference type="Proteomes" id="UP000005870"/>
    </source>
</evidence>
<evidence type="ECO:0000313" key="3">
    <source>
        <dbReference type="EMBL" id="AER55854.1"/>
    </source>
</evidence>
<keyword evidence="2" id="KW-0472">Membrane</keyword>
<proteinExistence type="predicted"/>
<feature type="compositionally biased region" description="Basic and acidic residues" evidence="1">
    <location>
        <begin position="85"/>
        <end position="143"/>
    </location>
</feature>
<keyword evidence="4" id="KW-1185">Reference proteome</keyword>
<protein>
    <submittedName>
        <fullName evidence="3">Uncharacterized protein</fullName>
    </submittedName>
</protein>
<dbReference type="EMBL" id="CP003093">
    <property type="protein sequence ID" value="AER55854.1"/>
    <property type="molecule type" value="Genomic_DNA"/>
</dbReference>
<dbReference type="KEGG" id="psd:DSC_06015"/>
<dbReference type="Proteomes" id="UP000005870">
    <property type="component" value="Chromosome"/>
</dbReference>
<keyword evidence="2" id="KW-1133">Transmembrane helix</keyword>
<feature type="compositionally biased region" description="Basic and acidic residues" evidence="1">
    <location>
        <begin position="1"/>
        <end position="17"/>
    </location>
</feature>
<dbReference type="eggNOG" id="ENOG5031F7E">
    <property type="taxonomic scope" value="Bacteria"/>
</dbReference>
<gene>
    <name evidence="3" type="ordered locus">DSC_06015</name>
</gene>
<accession>G7UR43</accession>
<organism evidence="3 4">
    <name type="scientific">Pseudoxanthomonas spadix (strain BD-a59)</name>
    <dbReference type="NCBI Taxonomy" id="1045855"/>
    <lineage>
        <taxon>Bacteria</taxon>
        <taxon>Pseudomonadati</taxon>
        <taxon>Pseudomonadota</taxon>
        <taxon>Gammaproteobacteria</taxon>
        <taxon>Lysobacterales</taxon>
        <taxon>Lysobacteraceae</taxon>
        <taxon>Pseudoxanthomonas</taxon>
    </lineage>
</organism>
<feature type="region of interest" description="Disordered" evidence="1">
    <location>
        <begin position="1"/>
        <end position="152"/>
    </location>
</feature>
<dbReference type="STRING" id="1045855.DSC_06015"/>
<evidence type="ECO:0000256" key="1">
    <source>
        <dbReference type="SAM" id="MobiDB-lite"/>
    </source>
</evidence>
<sequence length="303" mass="36513">MLQQRRDQQQQRDDHRAQAQRQQQLAEQRRGRRQEDGRAASRVRELQARSDNDALRQRPQQRREISRMQDQDRRNQGALPSGTGERGDRDRDGDGRRNHDLTRLDRDQQQRRIREERHRAEEYRRGEDQRHRLAQQRGRELERQRRHAQHRYQQDYARRLHAQQDRWQSRGYDHQRDPYYYTPASYRYGWGGAYYQTNRYGADLLRQAVNYGYNEGFEAGRADRQDGWSFSVDTPYAYQDANYGYYGYYLGQDTYNHYFREGFRRGYEDGYYSRYRYGTASNGSHVMLAAVLGTILGLSLLDN</sequence>